<comment type="catalytic activity">
    <reaction evidence="3">
        <text>oxidized coenzyme F420-(gamma-L-Glu)(n) + a quinol + H(+) = reduced coenzyme F420-(gamma-L-Glu)(n) + a quinone</text>
        <dbReference type="Rhea" id="RHEA:39663"/>
        <dbReference type="Rhea" id="RHEA-COMP:12939"/>
        <dbReference type="Rhea" id="RHEA-COMP:14378"/>
        <dbReference type="ChEBI" id="CHEBI:15378"/>
        <dbReference type="ChEBI" id="CHEBI:24646"/>
        <dbReference type="ChEBI" id="CHEBI:132124"/>
        <dbReference type="ChEBI" id="CHEBI:133980"/>
        <dbReference type="ChEBI" id="CHEBI:139511"/>
    </reaction>
</comment>
<evidence type="ECO:0000313" key="4">
    <source>
        <dbReference type="EMBL" id="REQ51497.1"/>
    </source>
</evidence>
<comment type="caution">
    <text evidence="4">The sequence shown here is derived from an EMBL/GenBank/DDBJ whole genome shotgun (WGS) entry which is preliminary data.</text>
</comment>
<protein>
    <submittedName>
        <fullName evidence="4">Nitroreductase family deazaflavin-dependent oxidoreductase</fullName>
    </submittedName>
</protein>
<proteinExistence type="inferred from homology"/>
<dbReference type="NCBIfam" id="TIGR00026">
    <property type="entry name" value="hi_GC_TIGR00026"/>
    <property type="match status" value="1"/>
</dbReference>
<gene>
    <name evidence="4" type="ORF">DSJ38_12475</name>
</gene>
<dbReference type="GO" id="GO:0070967">
    <property type="term" value="F:coenzyme F420 binding"/>
    <property type="evidence" value="ECO:0007669"/>
    <property type="project" value="TreeGrafter"/>
</dbReference>
<dbReference type="Pfam" id="PF04075">
    <property type="entry name" value="F420H2_quin_red"/>
    <property type="match status" value="1"/>
</dbReference>
<evidence type="ECO:0000313" key="5">
    <source>
        <dbReference type="Proteomes" id="UP000256381"/>
    </source>
</evidence>
<dbReference type="InterPro" id="IPR004378">
    <property type="entry name" value="F420H2_quin_Rdtase"/>
</dbReference>
<dbReference type="GO" id="GO:0016491">
    <property type="term" value="F:oxidoreductase activity"/>
    <property type="evidence" value="ECO:0007669"/>
    <property type="project" value="UniProtKB-KW"/>
</dbReference>
<dbReference type="EMBL" id="QTBD01000156">
    <property type="protein sequence ID" value="REQ51497.1"/>
    <property type="molecule type" value="Genomic_DNA"/>
</dbReference>
<dbReference type="Proteomes" id="UP000256381">
    <property type="component" value="Unassembled WGS sequence"/>
</dbReference>
<evidence type="ECO:0000256" key="1">
    <source>
        <dbReference type="ARBA" id="ARBA00008710"/>
    </source>
</evidence>
<evidence type="ECO:0000256" key="2">
    <source>
        <dbReference type="ARBA" id="ARBA00023002"/>
    </source>
</evidence>
<sequence length="131" mass="14826">MYHRTGGRVGCKLRLGAGFRKPVPTLLLEHRSRKSGKNFVAPLLYITDRNNVIVVASALGQAENPQWYRNLPPNPDTHIQIGSDRRPVRAVVASSDERARLWPRPVDAYADFDSCQSWTERGIPVIILRPR</sequence>
<dbReference type="AlphaFoldDB" id="A0AB73YS38"/>
<evidence type="ECO:0000256" key="3">
    <source>
        <dbReference type="ARBA" id="ARBA00049106"/>
    </source>
</evidence>
<name>A0AB73YS38_MYCTX</name>
<dbReference type="GO" id="GO:0005886">
    <property type="term" value="C:plasma membrane"/>
    <property type="evidence" value="ECO:0007669"/>
    <property type="project" value="TreeGrafter"/>
</dbReference>
<organism evidence="4 5">
    <name type="scientific">Mycobacterium tuberculosis</name>
    <dbReference type="NCBI Taxonomy" id="1773"/>
    <lineage>
        <taxon>Bacteria</taxon>
        <taxon>Bacillati</taxon>
        <taxon>Actinomycetota</taxon>
        <taxon>Actinomycetes</taxon>
        <taxon>Mycobacteriales</taxon>
        <taxon>Mycobacteriaceae</taxon>
        <taxon>Mycobacterium</taxon>
        <taxon>Mycobacterium tuberculosis complex</taxon>
    </lineage>
</organism>
<dbReference type="PANTHER" id="PTHR39428:SF3">
    <property type="entry name" value="DEAZAFLAVIN-DEPENDENT NITROREDUCTASE"/>
    <property type="match status" value="1"/>
</dbReference>
<dbReference type="InterPro" id="IPR012349">
    <property type="entry name" value="Split_barrel_FMN-bd"/>
</dbReference>
<dbReference type="PANTHER" id="PTHR39428">
    <property type="entry name" value="F420H(2)-DEPENDENT QUINONE REDUCTASE RV1261C"/>
    <property type="match status" value="1"/>
</dbReference>
<reference evidence="4 5" key="1">
    <citation type="journal article" date="2017" name="N. Engl. J. Med.">
        <title>Transmission of Extensively Drug-Resistant Tuberculosis in South Africa.</title>
        <authorList>
            <person name="Shah N.S."/>
            <person name="Auld S.C."/>
            <person name="Brust J.C."/>
            <person name="Mathema B."/>
            <person name="Ismail N."/>
            <person name="Moodley P."/>
            <person name="Mlisana K."/>
            <person name="Allana S."/>
            <person name="Campbell A."/>
            <person name="Mthiyane T."/>
            <person name="Morris N."/>
            <person name="Mpangase P."/>
            <person name="van der Meulen H."/>
            <person name="Omar S.V."/>
            <person name="Brown T.S."/>
            <person name="Narechania A."/>
            <person name="Shaskina E."/>
            <person name="Kapwata T."/>
            <person name="Kreiswirth B."/>
            <person name="Gandhi N.R."/>
        </authorList>
    </citation>
    <scope>NUCLEOTIDE SEQUENCE [LARGE SCALE GENOMIC DNA]</scope>
    <source>
        <strain evidence="4 5">32301_S10</strain>
    </source>
</reference>
<comment type="similarity">
    <text evidence="1">Belongs to the F420H(2)-dependent quinone reductase family.</text>
</comment>
<dbReference type="Gene3D" id="2.30.110.10">
    <property type="entry name" value="Electron Transport, Fmn-binding Protein, Chain A"/>
    <property type="match status" value="1"/>
</dbReference>
<keyword evidence="2" id="KW-0560">Oxidoreductase</keyword>
<accession>A0AB73YS38</accession>